<evidence type="ECO:0000313" key="2">
    <source>
        <dbReference type="EMBL" id="TQS45970.1"/>
    </source>
</evidence>
<dbReference type="Pfam" id="PF07969">
    <property type="entry name" value="Amidohydro_3"/>
    <property type="match status" value="1"/>
</dbReference>
<dbReference type="InterPro" id="IPR013108">
    <property type="entry name" value="Amidohydro_3"/>
</dbReference>
<protein>
    <submittedName>
        <fullName evidence="2">Amidohydrolase family protein</fullName>
    </submittedName>
</protein>
<keyword evidence="3" id="KW-1185">Reference proteome</keyword>
<name>A0A545AXB8_9ACTN</name>
<dbReference type="Gene3D" id="3.20.20.140">
    <property type="entry name" value="Metal-dependent hydrolases"/>
    <property type="match status" value="2"/>
</dbReference>
<dbReference type="SUPFAM" id="SSF51556">
    <property type="entry name" value="Metallo-dependent hydrolases"/>
    <property type="match status" value="1"/>
</dbReference>
<dbReference type="Proteomes" id="UP000317982">
    <property type="component" value="Unassembled WGS sequence"/>
</dbReference>
<keyword evidence="2" id="KW-0378">Hydrolase</keyword>
<dbReference type="PANTHER" id="PTHR22642:SF2">
    <property type="entry name" value="PROTEIN LONG AFTER FAR-RED 3"/>
    <property type="match status" value="1"/>
</dbReference>
<reference evidence="2 3" key="1">
    <citation type="submission" date="2019-07" db="EMBL/GenBank/DDBJ databases">
        <title>Cryptosporangium phraense sp. nov., isolated from plant litter.</title>
        <authorList>
            <person name="Suriyachadkun C."/>
        </authorList>
    </citation>
    <scope>NUCLEOTIDE SEQUENCE [LARGE SCALE GENOMIC DNA]</scope>
    <source>
        <strain evidence="2 3">A-T 5661</strain>
    </source>
</reference>
<dbReference type="GO" id="GO:0016810">
    <property type="term" value="F:hydrolase activity, acting on carbon-nitrogen (but not peptide) bonds"/>
    <property type="evidence" value="ECO:0007669"/>
    <property type="project" value="InterPro"/>
</dbReference>
<dbReference type="AlphaFoldDB" id="A0A545AXB8"/>
<dbReference type="InParanoid" id="A0A545AXB8"/>
<dbReference type="EMBL" id="VIRS01000003">
    <property type="protein sequence ID" value="TQS45970.1"/>
    <property type="molecule type" value="Genomic_DNA"/>
</dbReference>
<dbReference type="InterPro" id="IPR032466">
    <property type="entry name" value="Metal_Hydrolase"/>
</dbReference>
<gene>
    <name evidence="2" type="ORF">FL583_05610</name>
</gene>
<organism evidence="2 3">
    <name type="scientific">Cryptosporangium phraense</name>
    <dbReference type="NCBI Taxonomy" id="2593070"/>
    <lineage>
        <taxon>Bacteria</taxon>
        <taxon>Bacillati</taxon>
        <taxon>Actinomycetota</taxon>
        <taxon>Actinomycetes</taxon>
        <taxon>Cryptosporangiales</taxon>
        <taxon>Cryptosporangiaceae</taxon>
        <taxon>Cryptosporangium</taxon>
    </lineage>
</organism>
<comment type="caution">
    <text evidence="2">The sequence shown here is derived from an EMBL/GenBank/DDBJ whole genome shotgun (WGS) entry which is preliminary data.</text>
</comment>
<dbReference type="InterPro" id="IPR011059">
    <property type="entry name" value="Metal-dep_hydrolase_composite"/>
</dbReference>
<feature type="domain" description="Amidohydrolase 3" evidence="1">
    <location>
        <begin position="44"/>
        <end position="478"/>
    </location>
</feature>
<evidence type="ECO:0000313" key="3">
    <source>
        <dbReference type="Proteomes" id="UP000317982"/>
    </source>
</evidence>
<evidence type="ECO:0000259" key="1">
    <source>
        <dbReference type="Pfam" id="PF07969"/>
    </source>
</evidence>
<dbReference type="SUPFAM" id="SSF51338">
    <property type="entry name" value="Composite domain of metallo-dependent hydrolases"/>
    <property type="match status" value="1"/>
</dbReference>
<accession>A0A545AXB8</accession>
<dbReference type="OrthoDB" id="3173428at2"/>
<dbReference type="Gene3D" id="3.10.310.70">
    <property type="match status" value="1"/>
</dbReference>
<proteinExistence type="predicted"/>
<dbReference type="RefSeq" id="WP_142703377.1">
    <property type="nucleotide sequence ID" value="NZ_VIRS01000003.1"/>
</dbReference>
<dbReference type="PANTHER" id="PTHR22642">
    <property type="entry name" value="IMIDAZOLONEPROPIONASE"/>
    <property type="match status" value="1"/>
</dbReference>
<sequence length="483" mass="50401">MTLLSNVRLVPVRGPAPDGPVDVRMTNGRVAEVGSLSPDGDELVVEAGGRWLIPGLWDQHVHLRQWAQARLRLDLSGATNVEEAVRLVTDAPGSAVVVGAGFRSATWPAQPTTADLDVVGTPVVLISGDVHTGWLNSAAWQWLGLAPRPGVIDESEWFALVPRLEALLAADLDAAYRSALDAAAALGVVGIGDMEFEPGFREWPRRVAAGLGGTRVRVATYADGLEDVIAAGLRTGSPLGGLVTMGPLKIISDGSLNSLTARCCEPYADGRLGIQNFSYAELVELLGRAAATGLDVALHAIGDAALTTALDAFEATGASGGIEHVQLARFDEFARMARLGLRASVQPAHLLDDRDVALRIWPDRADRCYAFGSMLAAGVPLALGSDAPVSPLDPWLAMAAAVHRSADDREPWLPSEALTVAQALAASVDGAPTVQVGSRADVVLLDENPLAPVAGGTAAAATHLRALRVAATFVDGHPTHLAL</sequence>